<sequence length="94" mass="10622">MSFALNPRYLWRFPIQDNRYQVTPLLIDFLPVYTQLSLTNPKQPTGPPVGQFFCRQILLFPDLASQKVLDFPTAGDMLPLDVSSFNPSLSSGEC</sequence>
<dbReference type="Proteomes" id="UP000318017">
    <property type="component" value="Chromosome"/>
</dbReference>
<evidence type="ECO:0000313" key="2">
    <source>
        <dbReference type="Proteomes" id="UP000318017"/>
    </source>
</evidence>
<organism evidence="1 2">
    <name type="scientific">Aureliella helgolandensis</name>
    <dbReference type="NCBI Taxonomy" id="2527968"/>
    <lineage>
        <taxon>Bacteria</taxon>
        <taxon>Pseudomonadati</taxon>
        <taxon>Planctomycetota</taxon>
        <taxon>Planctomycetia</taxon>
        <taxon>Pirellulales</taxon>
        <taxon>Pirellulaceae</taxon>
        <taxon>Aureliella</taxon>
    </lineage>
</organism>
<reference evidence="1 2" key="1">
    <citation type="submission" date="2019-02" db="EMBL/GenBank/DDBJ databases">
        <title>Deep-cultivation of Planctomycetes and their phenomic and genomic characterization uncovers novel biology.</title>
        <authorList>
            <person name="Wiegand S."/>
            <person name="Jogler M."/>
            <person name="Boedeker C."/>
            <person name="Pinto D."/>
            <person name="Vollmers J."/>
            <person name="Rivas-Marin E."/>
            <person name="Kohn T."/>
            <person name="Peeters S.H."/>
            <person name="Heuer A."/>
            <person name="Rast P."/>
            <person name="Oberbeckmann S."/>
            <person name="Bunk B."/>
            <person name="Jeske O."/>
            <person name="Meyerdierks A."/>
            <person name="Storesund J.E."/>
            <person name="Kallscheuer N."/>
            <person name="Luecker S."/>
            <person name="Lage O.M."/>
            <person name="Pohl T."/>
            <person name="Merkel B.J."/>
            <person name="Hornburger P."/>
            <person name="Mueller R.-W."/>
            <person name="Bruemmer F."/>
            <person name="Labrenz M."/>
            <person name="Spormann A.M."/>
            <person name="Op den Camp H."/>
            <person name="Overmann J."/>
            <person name="Amann R."/>
            <person name="Jetten M.S.M."/>
            <person name="Mascher T."/>
            <person name="Medema M.H."/>
            <person name="Devos D.P."/>
            <person name="Kaster A.-K."/>
            <person name="Ovreas L."/>
            <person name="Rohde M."/>
            <person name="Galperin M.Y."/>
            <person name="Jogler C."/>
        </authorList>
    </citation>
    <scope>NUCLEOTIDE SEQUENCE [LARGE SCALE GENOMIC DNA]</scope>
    <source>
        <strain evidence="1 2">Q31a</strain>
    </source>
</reference>
<protein>
    <submittedName>
        <fullName evidence="1">Uncharacterized protein</fullName>
    </submittedName>
</protein>
<dbReference type="KEGG" id="ahel:Q31a_17510"/>
<dbReference type="EMBL" id="CP036298">
    <property type="protein sequence ID" value="QDV23453.1"/>
    <property type="molecule type" value="Genomic_DNA"/>
</dbReference>
<gene>
    <name evidence="1" type="ORF">Q31a_17510</name>
</gene>
<name>A0A518G4C6_9BACT</name>
<evidence type="ECO:0000313" key="1">
    <source>
        <dbReference type="EMBL" id="QDV23453.1"/>
    </source>
</evidence>
<keyword evidence="2" id="KW-1185">Reference proteome</keyword>
<proteinExistence type="predicted"/>
<dbReference type="AlphaFoldDB" id="A0A518G4C6"/>
<accession>A0A518G4C6</accession>